<dbReference type="OrthoDB" id="5920752at2759"/>
<feature type="domain" description="Nematode cuticle collagen N-terminal" evidence="4">
    <location>
        <begin position="12"/>
        <end position="64"/>
    </location>
</feature>
<dbReference type="Proteomes" id="UP000274131">
    <property type="component" value="Unassembled WGS sequence"/>
</dbReference>
<dbReference type="SMART" id="SM01088">
    <property type="entry name" value="Col_cuticle_N"/>
    <property type="match status" value="1"/>
</dbReference>
<accession>A0A0N4VQD6</accession>
<protein>
    <submittedName>
        <fullName evidence="7">Col_cuticle_N domain-containing protein</fullName>
    </submittedName>
</protein>
<evidence type="ECO:0000256" key="3">
    <source>
        <dbReference type="SAM" id="Phobius"/>
    </source>
</evidence>
<dbReference type="GO" id="GO:0042302">
    <property type="term" value="F:structural constituent of cuticle"/>
    <property type="evidence" value="ECO:0007669"/>
    <property type="project" value="InterPro"/>
</dbReference>
<feature type="transmembrane region" description="Helical" evidence="3">
    <location>
        <begin position="12"/>
        <end position="36"/>
    </location>
</feature>
<feature type="compositionally biased region" description="Low complexity" evidence="2">
    <location>
        <begin position="83"/>
        <end position="96"/>
    </location>
</feature>
<dbReference type="PANTHER" id="PTHR24637:SF237">
    <property type="entry name" value="CUTICLE COLLAGEN 1"/>
    <property type="match status" value="1"/>
</dbReference>
<gene>
    <name evidence="5" type="ORF">EVEC_LOCUS12382</name>
</gene>
<dbReference type="InterPro" id="IPR002486">
    <property type="entry name" value="Col_cuticle_N"/>
</dbReference>
<feature type="region of interest" description="Disordered" evidence="2">
    <location>
        <begin position="109"/>
        <end position="140"/>
    </location>
</feature>
<dbReference type="WBParaSite" id="EVEC_0001323501-mRNA-1">
    <property type="protein sequence ID" value="EVEC_0001323501-mRNA-1"/>
    <property type="gene ID" value="EVEC_0001323501"/>
</dbReference>
<reference evidence="5 6" key="2">
    <citation type="submission" date="2018-10" db="EMBL/GenBank/DDBJ databases">
        <authorList>
            <consortium name="Pathogen Informatics"/>
        </authorList>
    </citation>
    <scope>NUCLEOTIDE SEQUENCE [LARGE SCALE GENOMIC DNA]</scope>
</reference>
<dbReference type="AlphaFoldDB" id="A0A0N4VQD6"/>
<keyword evidence="6" id="KW-1185">Reference proteome</keyword>
<organism evidence="7">
    <name type="scientific">Enterobius vermicularis</name>
    <name type="common">Human pinworm</name>
    <dbReference type="NCBI Taxonomy" id="51028"/>
    <lineage>
        <taxon>Eukaryota</taxon>
        <taxon>Metazoa</taxon>
        <taxon>Ecdysozoa</taxon>
        <taxon>Nematoda</taxon>
        <taxon>Chromadorea</taxon>
        <taxon>Rhabditida</taxon>
        <taxon>Spirurina</taxon>
        <taxon>Oxyuridomorpha</taxon>
        <taxon>Oxyuroidea</taxon>
        <taxon>Oxyuridae</taxon>
        <taxon>Enterobius</taxon>
    </lineage>
</organism>
<keyword evidence="3" id="KW-1133">Transmembrane helix</keyword>
<evidence type="ECO:0000259" key="4">
    <source>
        <dbReference type="SMART" id="SM01088"/>
    </source>
</evidence>
<name>A0A0N4VQD6_ENTVE</name>
<evidence type="ECO:0000256" key="1">
    <source>
        <dbReference type="ARBA" id="ARBA00022737"/>
    </source>
</evidence>
<sequence length="140" mass="14447">MGKDIRINAYKFVTYCAVLFSFVAVLSVLVTLPMVYNYVNNVKQQMHHEINFCKGSAQDIFVQVNNLKNLPQSSAANRTARQAGYGADASSSASGGQCDGCCLPGPPGPPGAAGKPGKPGKPGAPGTPGLPGKPPVAPCE</sequence>
<keyword evidence="1" id="KW-0677">Repeat</keyword>
<dbReference type="EMBL" id="UXUI01014394">
    <property type="protein sequence ID" value="VDD97631.1"/>
    <property type="molecule type" value="Genomic_DNA"/>
</dbReference>
<dbReference type="STRING" id="51028.A0A0N4VQD6"/>
<evidence type="ECO:0000313" key="7">
    <source>
        <dbReference type="WBParaSite" id="EVEC_0001323501-mRNA-1"/>
    </source>
</evidence>
<reference evidence="7" key="1">
    <citation type="submission" date="2017-02" db="UniProtKB">
        <authorList>
            <consortium name="WormBaseParasite"/>
        </authorList>
    </citation>
    <scope>IDENTIFICATION</scope>
</reference>
<evidence type="ECO:0000256" key="2">
    <source>
        <dbReference type="SAM" id="MobiDB-lite"/>
    </source>
</evidence>
<evidence type="ECO:0000313" key="6">
    <source>
        <dbReference type="Proteomes" id="UP000274131"/>
    </source>
</evidence>
<keyword evidence="3" id="KW-0472">Membrane</keyword>
<proteinExistence type="predicted"/>
<feature type="compositionally biased region" description="Pro residues" evidence="2">
    <location>
        <begin position="131"/>
        <end position="140"/>
    </location>
</feature>
<dbReference type="Pfam" id="PF01484">
    <property type="entry name" value="Col_cuticle_N"/>
    <property type="match status" value="1"/>
</dbReference>
<keyword evidence="3" id="KW-0812">Transmembrane</keyword>
<dbReference type="PANTHER" id="PTHR24637">
    <property type="entry name" value="COLLAGEN"/>
    <property type="match status" value="1"/>
</dbReference>
<feature type="region of interest" description="Disordered" evidence="2">
    <location>
        <begin position="72"/>
        <end position="97"/>
    </location>
</feature>
<evidence type="ECO:0000313" key="5">
    <source>
        <dbReference type="EMBL" id="VDD97631.1"/>
    </source>
</evidence>